<evidence type="ECO:0000313" key="2">
    <source>
        <dbReference type="Proteomes" id="UP000178880"/>
    </source>
</evidence>
<name>A0A1G2CHG7_9BACT</name>
<dbReference type="EMBL" id="MHLA01000007">
    <property type="protein sequence ID" value="OGZ00091.1"/>
    <property type="molecule type" value="Genomic_DNA"/>
</dbReference>
<gene>
    <name evidence="1" type="ORF">A2945_00115</name>
</gene>
<sequence>MNTIFTERPENNQEALEAFIREIVGIYEKEKRDGKPAHFLNSNFNPRDLTFEDKRMWDKAKDESITRADLHAYHQSIIDPRTKNVRDDVPYSRYTFYAFITNEASRPIGMREEAEEKNKENKGT</sequence>
<protein>
    <submittedName>
        <fullName evidence="1">Uncharacterized protein</fullName>
    </submittedName>
</protein>
<dbReference type="AlphaFoldDB" id="A0A1G2CHG7"/>
<proteinExistence type="predicted"/>
<dbReference type="Proteomes" id="UP000178880">
    <property type="component" value="Unassembled WGS sequence"/>
</dbReference>
<accession>A0A1G2CHG7</accession>
<evidence type="ECO:0000313" key="1">
    <source>
        <dbReference type="EMBL" id="OGZ00091.1"/>
    </source>
</evidence>
<organism evidence="1 2">
    <name type="scientific">Candidatus Liptonbacteria bacterium RIFCSPLOWO2_01_FULL_52_25</name>
    <dbReference type="NCBI Taxonomy" id="1798650"/>
    <lineage>
        <taxon>Bacteria</taxon>
        <taxon>Candidatus Liptoniibacteriota</taxon>
    </lineage>
</organism>
<dbReference type="STRING" id="1798650.A2945_00115"/>
<reference evidence="1 2" key="1">
    <citation type="journal article" date="2016" name="Nat. Commun.">
        <title>Thousands of microbial genomes shed light on interconnected biogeochemical processes in an aquifer system.</title>
        <authorList>
            <person name="Anantharaman K."/>
            <person name="Brown C.T."/>
            <person name="Hug L.A."/>
            <person name="Sharon I."/>
            <person name="Castelle C.J."/>
            <person name="Probst A.J."/>
            <person name="Thomas B.C."/>
            <person name="Singh A."/>
            <person name="Wilkins M.J."/>
            <person name="Karaoz U."/>
            <person name="Brodie E.L."/>
            <person name="Williams K.H."/>
            <person name="Hubbard S.S."/>
            <person name="Banfield J.F."/>
        </authorList>
    </citation>
    <scope>NUCLEOTIDE SEQUENCE [LARGE SCALE GENOMIC DNA]</scope>
</reference>
<comment type="caution">
    <text evidence="1">The sequence shown here is derived from an EMBL/GenBank/DDBJ whole genome shotgun (WGS) entry which is preliminary data.</text>
</comment>